<proteinExistence type="predicted"/>
<dbReference type="Pfam" id="PF22483">
    <property type="entry name" value="Mu-transpos_C_2"/>
    <property type="match status" value="1"/>
</dbReference>
<accession>A0A1G1KR33</accession>
<dbReference type="GO" id="GO:0015074">
    <property type="term" value="P:DNA integration"/>
    <property type="evidence" value="ECO:0007669"/>
    <property type="project" value="InterPro"/>
</dbReference>
<name>A0A1G1KR33_9BACT</name>
<dbReference type="InterPro" id="IPR054353">
    <property type="entry name" value="IstA-like_C"/>
</dbReference>
<dbReference type="PANTHER" id="PTHR35004">
    <property type="entry name" value="TRANSPOSASE RV3428C-RELATED"/>
    <property type="match status" value="1"/>
</dbReference>
<dbReference type="AlphaFoldDB" id="A0A1G1KR33"/>
<protein>
    <submittedName>
        <fullName evidence="2">Integrase</fullName>
    </submittedName>
</protein>
<dbReference type="NCBIfam" id="NF033546">
    <property type="entry name" value="transpos_IS21"/>
    <property type="match status" value="1"/>
</dbReference>
<gene>
    <name evidence="2" type="ORF">A3G33_06135</name>
</gene>
<dbReference type="PROSITE" id="PS50994">
    <property type="entry name" value="INTEGRASE"/>
    <property type="match status" value="1"/>
</dbReference>
<reference evidence="2 3" key="1">
    <citation type="journal article" date="2016" name="Nat. Commun.">
        <title>Thousands of microbial genomes shed light on interconnected biogeochemical processes in an aquifer system.</title>
        <authorList>
            <person name="Anantharaman K."/>
            <person name="Brown C.T."/>
            <person name="Hug L.A."/>
            <person name="Sharon I."/>
            <person name="Castelle C.J."/>
            <person name="Probst A.J."/>
            <person name="Thomas B.C."/>
            <person name="Singh A."/>
            <person name="Wilkins M.J."/>
            <person name="Karaoz U."/>
            <person name="Brodie E.L."/>
            <person name="Williams K.H."/>
            <person name="Hubbard S.S."/>
            <person name="Banfield J.F."/>
        </authorList>
    </citation>
    <scope>NUCLEOTIDE SEQUENCE [LARGE SCALE GENOMIC DNA]</scope>
</reference>
<dbReference type="Proteomes" id="UP000178187">
    <property type="component" value="Unassembled WGS sequence"/>
</dbReference>
<sequence>MVTDQQYRRLMRLAMTEKTMKIAASKAGMDEKTARKYLVGGKSPSQIAQAHEWRTRKDPLEGIWPEAREYLLENPGLEGKYLFKALQRKYPGALADSVLRTFHRRIRNWRALEGPAKEVFFPQEHYPGKLSASDFTSMKALGITIAGQYFNHLIYHFVLTYSNWETGFVAFSESFESFSGGFQSALWQLGGVTVEHRTDCLSACVRPIGSEDEFTERYQALLNYYGLKAQKINPGEAHENGDCEQSHHRFKRTVNQALLLRGSRDFKTRKDYENFLTNLFAELNSGRRDRLAEEMKVLKRLPERHLDAPQKDRVKVTRFSTIHVGHNIYSVPSRLIGELVQVRLYVEHLELWYGQKKIEELPRIRGRGGHRIEYRHVIDWLVRKPGAFESYRYMSDMFPTSYFRMAYDALKERLSNLRASHEYLKILDLAAKTSESKVNDALKFAVENSKPIYLESIEKLLETNSAVTWQAVAVKAVDLNDYDKLLVQNSEGAS</sequence>
<organism evidence="2 3">
    <name type="scientific">Candidatus Danuiimicrobium aquiferis</name>
    <dbReference type="NCBI Taxonomy" id="1801832"/>
    <lineage>
        <taxon>Bacteria</taxon>
        <taxon>Pseudomonadati</taxon>
        <taxon>Candidatus Omnitrophota</taxon>
        <taxon>Candidatus Danuiimicrobium</taxon>
    </lineage>
</organism>
<dbReference type="PANTHER" id="PTHR35004:SF7">
    <property type="entry name" value="INTEGRASE PROTEIN"/>
    <property type="match status" value="1"/>
</dbReference>
<feature type="domain" description="Integrase catalytic" evidence="1">
    <location>
        <begin position="123"/>
        <end position="310"/>
    </location>
</feature>
<dbReference type="InterPro" id="IPR001584">
    <property type="entry name" value="Integrase_cat-core"/>
</dbReference>
<evidence type="ECO:0000313" key="2">
    <source>
        <dbReference type="EMBL" id="OGW95363.1"/>
    </source>
</evidence>
<comment type="caution">
    <text evidence="2">The sequence shown here is derived from an EMBL/GenBank/DDBJ whole genome shotgun (WGS) entry which is preliminary data.</text>
</comment>
<evidence type="ECO:0000259" key="1">
    <source>
        <dbReference type="PROSITE" id="PS50994"/>
    </source>
</evidence>
<dbReference type="EMBL" id="MHFR01000064">
    <property type="protein sequence ID" value="OGW95363.1"/>
    <property type="molecule type" value="Genomic_DNA"/>
</dbReference>
<evidence type="ECO:0000313" key="3">
    <source>
        <dbReference type="Proteomes" id="UP000178187"/>
    </source>
</evidence>